<evidence type="ECO:0000256" key="3">
    <source>
        <dbReference type="ARBA" id="ARBA00012438"/>
    </source>
</evidence>
<protein>
    <recommendedName>
        <fullName evidence="13">Sensor protein FixL</fullName>
        <ecNumber evidence="3">2.7.13.3</ecNumber>
    </recommendedName>
</protein>
<comment type="cofactor">
    <cofactor evidence="2">
        <name>heme</name>
        <dbReference type="ChEBI" id="CHEBI:30413"/>
    </cofactor>
</comment>
<evidence type="ECO:0000256" key="8">
    <source>
        <dbReference type="ARBA" id="ARBA00022777"/>
    </source>
</evidence>
<sequence>MARDSAAEAMSSEDRLDALEAGGVGTWRWDAAASTVHLSPRACALVGAQDILVPYPDFLALLHPEDRAAFDLSFRGIHSPEVGWEADVRLVQHAFVRWRRMRGRAGGAGFAGIIIDIRAPTDETIARLAAIAAASDDAIIGTTLEGIITEWNRGAEAIFGYPQDEIIGAPISVLLLPDAQEEHNGLFGRVKNGEKIEHFETRQQRKDGTLIDISLTLSPLRDAEGRLVGVSKVARDITDIKHSQSALAEREAHLQSVLDTVPDAMIVIDTRGTIQSFSIAAERLFGYRAAETIGKNVNILMPTPYHEQHDDHLDRYLRTGERHIIGIRRIVVGRHRDGATFPIELSVGEVNSGGRRFFTGFIRDLTERRQAERRLQELQSELIHMSRFTALGEMASTLAHELNQPLTAIANYLKGSRRLLDSGQSDAVPKISEALERAAEQALRAGQIIRQLREFVARGESDRQIENLPRLIEEASALALVGVRELGVHVAFDLDPRATSVLASKIQVEQVLLNLMRNAVEAMQETDRRLLTVSTRRLDNETVRIDVADTGPGIAPEIAAQLFQPFITTKRHGMGVGLSISRTIIEAHGGRLWAESNPGGGTIFRLTLKIFDEESDAE</sequence>
<dbReference type="InterPro" id="IPR005467">
    <property type="entry name" value="His_kinase_dom"/>
</dbReference>
<gene>
    <name evidence="18" type="ORF">DES32_0037</name>
</gene>
<dbReference type="InterPro" id="IPR013767">
    <property type="entry name" value="PAS_fold"/>
</dbReference>
<evidence type="ECO:0000313" key="19">
    <source>
        <dbReference type="Proteomes" id="UP000256900"/>
    </source>
</evidence>
<dbReference type="SMART" id="SM00086">
    <property type="entry name" value="PAC"/>
    <property type="match status" value="2"/>
</dbReference>
<dbReference type="Gene3D" id="3.30.565.10">
    <property type="entry name" value="Histidine kinase-like ATPase, C-terminal domain"/>
    <property type="match status" value="1"/>
</dbReference>
<feature type="domain" description="PAS" evidence="16">
    <location>
        <begin position="124"/>
        <end position="194"/>
    </location>
</feature>
<keyword evidence="5" id="KW-0479">Metal-binding</keyword>
<keyword evidence="14" id="KW-0175">Coiled coil</keyword>
<dbReference type="FunFam" id="3.30.450.20:FF:000060">
    <property type="entry name" value="Sensor protein FixL"/>
    <property type="match status" value="1"/>
</dbReference>
<feature type="domain" description="PAS" evidence="16">
    <location>
        <begin position="250"/>
        <end position="320"/>
    </location>
</feature>
<dbReference type="SMART" id="SM00388">
    <property type="entry name" value="HisKA"/>
    <property type="match status" value="1"/>
</dbReference>
<evidence type="ECO:0000256" key="13">
    <source>
        <dbReference type="ARBA" id="ARBA00070616"/>
    </source>
</evidence>
<feature type="domain" description="PAC" evidence="17">
    <location>
        <begin position="318"/>
        <end position="377"/>
    </location>
</feature>
<dbReference type="InterPro" id="IPR000014">
    <property type="entry name" value="PAS"/>
</dbReference>
<dbReference type="PANTHER" id="PTHR43065:SF10">
    <property type="entry name" value="PEROXIDE STRESS-ACTIVATED HISTIDINE KINASE MAK3"/>
    <property type="match status" value="1"/>
</dbReference>
<keyword evidence="6" id="KW-0808">Transferase</keyword>
<dbReference type="NCBIfam" id="TIGR00229">
    <property type="entry name" value="sensory_box"/>
    <property type="match status" value="2"/>
</dbReference>
<keyword evidence="4" id="KW-0597">Phosphoprotein</keyword>
<evidence type="ECO:0000256" key="1">
    <source>
        <dbReference type="ARBA" id="ARBA00000085"/>
    </source>
</evidence>
<dbReference type="InterPro" id="IPR000700">
    <property type="entry name" value="PAS-assoc_C"/>
</dbReference>
<dbReference type="Pfam" id="PF02518">
    <property type="entry name" value="HATPase_c"/>
    <property type="match status" value="1"/>
</dbReference>
<dbReference type="InterPro" id="IPR004358">
    <property type="entry name" value="Sig_transdc_His_kin-like_C"/>
</dbReference>
<keyword evidence="10" id="KW-0408">Iron</keyword>
<dbReference type="GO" id="GO:0006355">
    <property type="term" value="P:regulation of DNA-templated transcription"/>
    <property type="evidence" value="ECO:0007669"/>
    <property type="project" value="InterPro"/>
</dbReference>
<keyword evidence="9" id="KW-0067">ATP-binding</keyword>
<keyword evidence="11" id="KW-0902">Two-component regulatory system</keyword>
<dbReference type="InterPro" id="IPR036097">
    <property type="entry name" value="HisK_dim/P_sf"/>
</dbReference>
<dbReference type="Gene3D" id="6.10.250.2580">
    <property type="match status" value="1"/>
</dbReference>
<evidence type="ECO:0000256" key="2">
    <source>
        <dbReference type="ARBA" id="ARBA00001971"/>
    </source>
</evidence>
<evidence type="ECO:0000256" key="11">
    <source>
        <dbReference type="ARBA" id="ARBA00023012"/>
    </source>
</evidence>
<evidence type="ECO:0000256" key="6">
    <source>
        <dbReference type="ARBA" id="ARBA00022679"/>
    </source>
</evidence>
<dbReference type="PROSITE" id="PS50113">
    <property type="entry name" value="PAC"/>
    <property type="match status" value="2"/>
</dbReference>
<dbReference type="SMART" id="SM00387">
    <property type="entry name" value="HATPase_c"/>
    <property type="match status" value="1"/>
</dbReference>
<dbReference type="RefSeq" id="WP_245411092.1">
    <property type="nucleotide sequence ID" value="NZ_CP025086.1"/>
</dbReference>
<dbReference type="Pfam" id="PF00512">
    <property type="entry name" value="HisKA"/>
    <property type="match status" value="1"/>
</dbReference>
<dbReference type="Proteomes" id="UP000256900">
    <property type="component" value="Unassembled WGS sequence"/>
</dbReference>
<dbReference type="Pfam" id="PF00989">
    <property type="entry name" value="PAS"/>
    <property type="match status" value="2"/>
</dbReference>
<dbReference type="InterPro" id="IPR035965">
    <property type="entry name" value="PAS-like_dom_sf"/>
</dbReference>
<proteinExistence type="predicted"/>
<evidence type="ECO:0000256" key="12">
    <source>
        <dbReference type="ARBA" id="ARBA00059827"/>
    </source>
</evidence>
<dbReference type="CDD" id="cd00130">
    <property type="entry name" value="PAS"/>
    <property type="match status" value="2"/>
</dbReference>
<dbReference type="CDD" id="cd00082">
    <property type="entry name" value="HisKA"/>
    <property type="match status" value="1"/>
</dbReference>
<feature type="domain" description="Histidine kinase" evidence="15">
    <location>
        <begin position="397"/>
        <end position="612"/>
    </location>
</feature>
<accession>A0A3D9Z5L8</accession>
<evidence type="ECO:0000256" key="5">
    <source>
        <dbReference type="ARBA" id="ARBA00022617"/>
    </source>
</evidence>
<dbReference type="PROSITE" id="PS50112">
    <property type="entry name" value="PAS"/>
    <property type="match status" value="2"/>
</dbReference>
<keyword evidence="7" id="KW-0547">Nucleotide-binding</keyword>
<dbReference type="PROSITE" id="PS50109">
    <property type="entry name" value="HIS_KIN"/>
    <property type="match status" value="1"/>
</dbReference>
<dbReference type="GO" id="GO:0005524">
    <property type="term" value="F:ATP binding"/>
    <property type="evidence" value="ECO:0007669"/>
    <property type="project" value="UniProtKB-KW"/>
</dbReference>
<evidence type="ECO:0000259" key="17">
    <source>
        <dbReference type="PROSITE" id="PS50113"/>
    </source>
</evidence>
<dbReference type="Gene3D" id="3.30.450.20">
    <property type="entry name" value="PAS domain"/>
    <property type="match status" value="3"/>
</dbReference>
<keyword evidence="8 18" id="KW-0418">Kinase</keyword>
<dbReference type="FunFam" id="1.10.287.130:FF:000055">
    <property type="entry name" value="Two-component sensor histidine kinase"/>
    <property type="match status" value="1"/>
</dbReference>
<dbReference type="SMART" id="SM00091">
    <property type="entry name" value="PAS"/>
    <property type="match status" value="3"/>
</dbReference>
<evidence type="ECO:0000256" key="14">
    <source>
        <dbReference type="SAM" id="Coils"/>
    </source>
</evidence>
<evidence type="ECO:0000259" key="16">
    <source>
        <dbReference type="PROSITE" id="PS50112"/>
    </source>
</evidence>
<dbReference type="EC" id="2.7.13.3" evidence="3"/>
<dbReference type="AlphaFoldDB" id="A0A3D9Z5L8"/>
<dbReference type="InterPro" id="IPR003661">
    <property type="entry name" value="HisK_dim/P_dom"/>
</dbReference>
<evidence type="ECO:0000256" key="9">
    <source>
        <dbReference type="ARBA" id="ARBA00022840"/>
    </source>
</evidence>
<reference evidence="18 19" key="1">
    <citation type="submission" date="2018-08" db="EMBL/GenBank/DDBJ databases">
        <title>Genomic Encyclopedia of Type Strains, Phase IV (KMG-IV): sequencing the most valuable type-strain genomes for metagenomic binning, comparative biology and taxonomic classification.</title>
        <authorList>
            <person name="Goeker M."/>
        </authorList>
    </citation>
    <scope>NUCLEOTIDE SEQUENCE [LARGE SCALE GENOMIC DNA]</scope>
    <source>
        <strain evidence="18 19">BW863</strain>
    </source>
</reference>
<evidence type="ECO:0000259" key="15">
    <source>
        <dbReference type="PROSITE" id="PS50109"/>
    </source>
</evidence>
<dbReference type="PRINTS" id="PR00344">
    <property type="entry name" value="BCTRLSENSOR"/>
</dbReference>
<dbReference type="Gene3D" id="1.10.287.130">
    <property type="match status" value="1"/>
</dbReference>
<evidence type="ECO:0000256" key="7">
    <source>
        <dbReference type="ARBA" id="ARBA00022741"/>
    </source>
</evidence>
<evidence type="ECO:0000256" key="4">
    <source>
        <dbReference type="ARBA" id="ARBA00022553"/>
    </source>
</evidence>
<comment type="catalytic activity">
    <reaction evidence="1">
        <text>ATP + protein L-histidine = ADP + protein N-phospho-L-histidine.</text>
        <dbReference type="EC" id="2.7.13.3"/>
    </reaction>
</comment>
<dbReference type="SUPFAM" id="SSF55874">
    <property type="entry name" value="ATPase domain of HSP90 chaperone/DNA topoisomerase II/histidine kinase"/>
    <property type="match status" value="1"/>
</dbReference>
<keyword evidence="5" id="KW-0349">Heme</keyword>
<evidence type="ECO:0000313" key="18">
    <source>
        <dbReference type="EMBL" id="REF88829.1"/>
    </source>
</evidence>
<dbReference type="GO" id="GO:0000155">
    <property type="term" value="F:phosphorelay sensor kinase activity"/>
    <property type="evidence" value="ECO:0007669"/>
    <property type="project" value="InterPro"/>
</dbReference>
<dbReference type="PANTHER" id="PTHR43065">
    <property type="entry name" value="SENSOR HISTIDINE KINASE"/>
    <property type="match status" value="1"/>
</dbReference>
<dbReference type="EMBL" id="QUMO01000001">
    <property type="protein sequence ID" value="REF88829.1"/>
    <property type="molecule type" value="Genomic_DNA"/>
</dbReference>
<dbReference type="SUPFAM" id="SSF47384">
    <property type="entry name" value="Homodimeric domain of signal transducing histidine kinase"/>
    <property type="match status" value="1"/>
</dbReference>
<dbReference type="InterPro" id="IPR001610">
    <property type="entry name" value="PAC"/>
</dbReference>
<dbReference type="SUPFAM" id="SSF55785">
    <property type="entry name" value="PYP-like sensor domain (PAS domain)"/>
    <property type="match status" value="3"/>
</dbReference>
<feature type="domain" description="PAC" evidence="17">
    <location>
        <begin position="197"/>
        <end position="249"/>
    </location>
</feature>
<keyword evidence="19" id="KW-1185">Reference proteome</keyword>
<name>A0A3D9Z5L8_9HYPH</name>
<organism evidence="18 19">
    <name type="scientific">Methylovirgula ligni</name>
    <dbReference type="NCBI Taxonomy" id="569860"/>
    <lineage>
        <taxon>Bacteria</taxon>
        <taxon>Pseudomonadati</taxon>
        <taxon>Pseudomonadota</taxon>
        <taxon>Alphaproteobacteria</taxon>
        <taxon>Hyphomicrobiales</taxon>
        <taxon>Beijerinckiaceae</taxon>
        <taxon>Methylovirgula</taxon>
    </lineage>
</organism>
<dbReference type="InterPro" id="IPR003594">
    <property type="entry name" value="HATPase_dom"/>
</dbReference>
<feature type="coiled-coil region" evidence="14">
    <location>
        <begin position="361"/>
        <end position="388"/>
    </location>
</feature>
<comment type="function">
    <text evidence="12">Putative oxygen sensor; modulates the activity of FixJ, a transcriptional activator of nitrogen fixation fixK gene. FixL probably acts as a kinase that phosphorylates FixJ.</text>
</comment>
<evidence type="ECO:0000256" key="10">
    <source>
        <dbReference type="ARBA" id="ARBA00023004"/>
    </source>
</evidence>
<dbReference type="InterPro" id="IPR036890">
    <property type="entry name" value="HATPase_C_sf"/>
</dbReference>
<comment type="caution">
    <text evidence="18">The sequence shown here is derived from an EMBL/GenBank/DDBJ whole genome shotgun (WGS) entry which is preliminary data.</text>
</comment>